<keyword evidence="2" id="KW-1185">Reference proteome</keyword>
<proteinExistence type="predicted"/>
<dbReference type="OrthoDB" id="5577110at2759"/>
<reference evidence="1 2" key="1">
    <citation type="journal article" date="2016" name="Mol. Biol. Evol.">
        <title>Genome-Wide Survey of Gut Fungi (Harpellales) Reveals the First Horizontally Transferred Ubiquitin Gene from a Mosquito Host.</title>
        <authorList>
            <person name="Wang Y."/>
            <person name="White M.M."/>
            <person name="Kvist S."/>
            <person name="Moncalvo J.M."/>
        </authorList>
    </citation>
    <scope>NUCLEOTIDE SEQUENCE [LARGE SCALE GENOMIC DNA]</scope>
    <source>
        <strain evidence="1 2">ALG-7-W6</strain>
    </source>
</reference>
<dbReference type="Proteomes" id="UP000187455">
    <property type="component" value="Unassembled WGS sequence"/>
</dbReference>
<evidence type="ECO:0000313" key="2">
    <source>
        <dbReference type="Proteomes" id="UP000187455"/>
    </source>
</evidence>
<sequence>MSHYVEISESTKILKLISQVDKDRGIYCIDSSEMLNTSMDQTSLSGFFSYALNTSIPMPQISYKCLQIVSGDYVFARKVSAKSSHDNTTISYVSSIPKIGSWAPQFVSQFQSEVSYPSGMMAESVIHMGH</sequence>
<accession>A0A1R0GR31</accession>
<dbReference type="EMBL" id="LSSL01004581">
    <property type="protein sequence ID" value="OLY79353.1"/>
    <property type="molecule type" value="Genomic_DNA"/>
</dbReference>
<gene>
    <name evidence="1" type="ORF">AYI68_g6580</name>
</gene>
<dbReference type="AlphaFoldDB" id="A0A1R0GR31"/>
<protein>
    <submittedName>
        <fullName evidence="1">Uncharacterized protein</fullName>
    </submittedName>
</protein>
<organism evidence="1 2">
    <name type="scientific">Smittium mucronatum</name>
    <dbReference type="NCBI Taxonomy" id="133383"/>
    <lineage>
        <taxon>Eukaryota</taxon>
        <taxon>Fungi</taxon>
        <taxon>Fungi incertae sedis</taxon>
        <taxon>Zoopagomycota</taxon>
        <taxon>Kickxellomycotina</taxon>
        <taxon>Harpellomycetes</taxon>
        <taxon>Harpellales</taxon>
        <taxon>Legeriomycetaceae</taxon>
        <taxon>Smittium</taxon>
    </lineage>
</organism>
<evidence type="ECO:0000313" key="1">
    <source>
        <dbReference type="EMBL" id="OLY79353.1"/>
    </source>
</evidence>
<comment type="caution">
    <text evidence="1">The sequence shown here is derived from an EMBL/GenBank/DDBJ whole genome shotgun (WGS) entry which is preliminary data.</text>
</comment>
<name>A0A1R0GR31_9FUNG</name>